<feature type="transmembrane region" description="Helical" evidence="1">
    <location>
        <begin position="189"/>
        <end position="210"/>
    </location>
</feature>
<name>Q1B004_RUBXD</name>
<feature type="transmembrane region" description="Helical" evidence="1">
    <location>
        <begin position="56"/>
        <end position="79"/>
    </location>
</feature>
<feature type="transmembrane region" description="Helical" evidence="1">
    <location>
        <begin position="115"/>
        <end position="133"/>
    </location>
</feature>
<feature type="domain" description="Heparan-alpha-glucosaminide N-acetyltransferase catalytic" evidence="2">
    <location>
        <begin position="18"/>
        <end position="243"/>
    </location>
</feature>
<dbReference type="STRING" id="266117.Rxyl_0043"/>
<keyword evidence="1" id="KW-1133">Transmembrane helix</keyword>
<feature type="transmembrane region" description="Helical" evidence="1">
    <location>
        <begin position="235"/>
        <end position="256"/>
    </location>
</feature>
<feature type="transmembrane region" description="Helical" evidence="1">
    <location>
        <begin position="91"/>
        <end position="109"/>
    </location>
</feature>
<gene>
    <name evidence="3" type="ordered locus">Rxyl_0043</name>
</gene>
<accession>Q1B004</accession>
<proteinExistence type="predicted"/>
<sequence length="263" mass="28021">MVRWPPVPLAAAGKGGGRYWDVDAARGVAMGMVVLYHLVFDLDNFGGYPIASTSGFWAAFADASAFVFVFLAGLSLTLSYRRAARPTFGKYLRRGLRIFAYGMLITLAFRLVDYGYVIFGILHLIGASIVLAYPFLRLRWANLPLGLLVIALGAYVGARDFAAGGAAGVLLAPLGVLPEGVMMPDYRPLLPWFGVVLLGVFAGNAAYLPWRERRPPGGPPGPAAGALALVGRNTLLIYLVHQPVLLAVLWALGVLAPPGVAGR</sequence>
<reference evidence="3 4" key="1">
    <citation type="submission" date="2006-06" db="EMBL/GenBank/DDBJ databases">
        <title>Complete sequence of Rubrobacter xylanophilus DSM 9941.</title>
        <authorList>
            <consortium name="US DOE Joint Genome Institute"/>
            <person name="Copeland A."/>
            <person name="Lucas S."/>
            <person name="Lapidus A."/>
            <person name="Barry K."/>
            <person name="Detter J.C."/>
            <person name="Glavina del Rio T."/>
            <person name="Hammon N."/>
            <person name="Israni S."/>
            <person name="Dalin E."/>
            <person name="Tice H."/>
            <person name="Pitluck S."/>
            <person name="Munk A.C."/>
            <person name="Brettin T."/>
            <person name="Bruce D."/>
            <person name="Han C."/>
            <person name="Tapia R."/>
            <person name="Gilna P."/>
            <person name="Schmutz J."/>
            <person name="Larimer F."/>
            <person name="Land M."/>
            <person name="Hauser L."/>
            <person name="Kyrpides N."/>
            <person name="Lykidis A."/>
            <person name="da Costa M.S."/>
            <person name="Rainey F.A."/>
            <person name="Empadinhas N."/>
            <person name="Jolivet E."/>
            <person name="Battista J.R."/>
            <person name="Richardson P."/>
        </authorList>
    </citation>
    <scope>NUCLEOTIDE SEQUENCE [LARGE SCALE GENOMIC DNA]</scope>
    <source>
        <strain evidence="4">DSM 9941 / NBRC 16129 / PRD-1</strain>
    </source>
</reference>
<dbReference type="RefSeq" id="WP_011563042.1">
    <property type="nucleotide sequence ID" value="NC_008148.1"/>
</dbReference>
<dbReference type="Proteomes" id="UP000006637">
    <property type="component" value="Chromosome"/>
</dbReference>
<evidence type="ECO:0000313" key="4">
    <source>
        <dbReference type="Proteomes" id="UP000006637"/>
    </source>
</evidence>
<dbReference type="EMBL" id="CP000386">
    <property type="protein sequence ID" value="ABG03024.1"/>
    <property type="molecule type" value="Genomic_DNA"/>
</dbReference>
<dbReference type="InterPro" id="IPR012429">
    <property type="entry name" value="HGSNAT_cat"/>
</dbReference>
<evidence type="ECO:0000259" key="2">
    <source>
        <dbReference type="Pfam" id="PF07786"/>
    </source>
</evidence>
<dbReference type="HOGENOM" id="CLU_067755_0_1_11"/>
<evidence type="ECO:0000313" key="3">
    <source>
        <dbReference type="EMBL" id="ABG03024.1"/>
    </source>
</evidence>
<dbReference type="Pfam" id="PF07786">
    <property type="entry name" value="HGSNAT_cat"/>
    <property type="match status" value="1"/>
</dbReference>
<dbReference type="eggNOG" id="COG3503">
    <property type="taxonomic scope" value="Bacteria"/>
</dbReference>
<evidence type="ECO:0000256" key="1">
    <source>
        <dbReference type="SAM" id="Phobius"/>
    </source>
</evidence>
<organism evidence="3 4">
    <name type="scientific">Rubrobacter xylanophilus (strain DSM 9941 / JCM 11954 / NBRC 16129 / PRD-1)</name>
    <dbReference type="NCBI Taxonomy" id="266117"/>
    <lineage>
        <taxon>Bacteria</taxon>
        <taxon>Bacillati</taxon>
        <taxon>Actinomycetota</taxon>
        <taxon>Rubrobacteria</taxon>
        <taxon>Rubrobacterales</taxon>
        <taxon>Rubrobacteraceae</taxon>
        <taxon>Rubrobacter</taxon>
    </lineage>
</organism>
<protein>
    <recommendedName>
        <fullName evidence="2">Heparan-alpha-glucosaminide N-acetyltransferase catalytic domain-containing protein</fullName>
    </recommendedName>
</protein>
<dbReference type="AlphaFoldDB" id="Q1B004"/>
<keyword evidence="1" id="KW-0812">Transmembrane</keyword>
<dbReference type="KEGG" id="rxy:Rxyl_0043"/>
<dbReference type="PhylomeDB" id="Q1B004"/>
<keyword evidence="1" id="KW-0472">Membrane</keyword>
<keyword evidence="4" id="KW-1185">Reference proteome</keyword>
<feature type="transmembrane region" description="Helical" evidence="1">
    <location>
        <begin position="140"/>
        <end position="158"/>
    </location>
</feature>